<protein>
    <submittedName>
        <fullName evidence="2">Uncharacterized protein</fullName>
    </submittedName>
</protein>
<dbReference type="AlphaFoldDB" id="A0A9X3L5B8"/>
<feature type="region of interest" description="Disordered" evidence="1">
    <location>
        <begin position="41"/>
        <end position="75"/>
    </location>
</feature>
<accession>A0A9X3L5B8</accession>
<sequence>MLENSNQQQHTATRRDDTQTRQGVGIPSLATRAVGTVGGVQAYDTKNGQGNTNTEHVISSMTPPGRWPAVRPKPG</sequence>
<dbReference type="Proteomes" id="UP001141992">
    <property type="component" value="Unassembled WGS sequence"/>
</dbReference>
<organism evidence="2 3">
    <name type="scientific">Alcaligenes xylosoxydans xylosoxydans</name>
    <name type="common">Achromobacter xylosoxidans</name>
    <dbReference type="NCBI Taxonomy" id="85698"/>
    <lineage>
        <taxon>Bacteria</taxon>
        <taxon>Pseudomonadati</taxon>
        <taxon>Pseudomonadota</taxon>
        <taxon>Betaproteobacteria</taxon>
        <taxon>Burkholderiales</taxon>
        <taxon>Alcaligenaceae</taxon>
        <taxon>Achromobacter</taxon>
    </lineage>
</organism>
<proteinExistence type="predicted"/>
<evidence type="ECO:0000256" key="1">
    <source>
        <dbReference type="SAM" id="MobiDB-lite"/>
    </source>
</evidence>
<dbReference type="RefSeq" id="WP_131728723.1">
    <property type="nucleotide sequence ID" value="NZ_CYTI01000013.1"/>
</dbReference>
<gene>
    <name evidence="2" type="ORF">O9570_24375</name>
</gene>
<dbReference type="EMBL" id="JAPZVI010000026">
    <property type="protein sequence ID" value="MCZ8404618.1"/>
    <property type="molecule type" value="Genomic_DNA"/>
</dbReference>
<name>A0A9X3L5B8_ALCXX</name>
<comment type="caution">
    <text evidence="2">The sequence shown here is derived from an EMBL/GenBank/DDBJ whole genome shotgun (WGS) entry which is preliminary data.</text>
</comment>
<feature type="compositionally biased region" description="Polar residues" evidence="1">
    <location>
        <begin position="44"/>
        <end position="62"/>
    </location>
</feature>
<evidence type="ECO:0000313" key="2">
    <source>
        <dbReference type="EMBL" id="MCZ8404618.1"/>
    </source>
</evidence>
<evidence type="ECO:0000313" key="3">
    <source>
        <dbReference type="Proteomes" id="UP001141992"/>
    </source>
</evidence>
<feature type="region of interest" description="Disordered" evidence="1">
    <location>
        <begin position="1"/>
        <end position="28"/>
    </location>
</feature>
<reference evidence="2" key="1">
    <citation type="submission" date="2022-12" db="EMBL/GenBank/DDBJ databases">
        <authorList>
            <person name="Voronina O.L."/>
            <person name="Kunda M.S."/>
            <person name="Ryzhova N."/>
            <person name="Aksenova E.I."/>
        </authorList>
    </citation>
    <scope>NUCLEOTIDE SEQUENCE</scope>
    <source>
        <strain evidence="2">SCCH136:Ach223948</strain>
    </source>
</reference>